<evidence type="ECO:0000256" key="5">
    <source>
        <dbReference type="ARBA" id="ARBA00022989"/>
    </source>
</evidence>
<evidence type="ECO:0000256" key="7">
    <source>
        <dbReference type="ARBA" id="ARBA00023004"/>
    </source>
</evidence>
<feature type="transmembrane region" description="Helical" evidence="12">
    <location>
        <begin position="133"/>
        <end position="155"/>
    </location>
</feature>
<feature type="transmembrane region" description="Helical" evidence="12">
    <location>
        <begin position="105"/>
        <end position="127"/>
    </location>
</feature>
<keyword evidence="9 12" id="KW-0472">Membrane</keyword>
<dbReference type="RefSeq" id="WP_169786395.1">
    <property type="nucleotide sequence ID" value="NZ_LKST01000001.1"/>
</dbReference>
<comment type="pathway">
    <text evidence="11">Porphyrin-containing compound metabolism.</text>
</comment>
<dbReference type="PANTHER" id="PTHR35457">
    <property type="entry name" value="HEME A SYNTHASE"/>
    <property type="match status" value="1"/>
</dbReference>
<name>A0A0Q0UC88_9CORY</name>
<dbReference type="PATRIC" id="fig|1544416.3.peg.688"/>
<dbReference type="STRING" id="1544416.Cocul_00687"/>
<comment type="caution">
    <text evidence="13">The sequence shown here is derived from an EMBL/GenBank/DDBJ whole genome shotgun (WGS) entry which is preliminary data.</text>
</comment>
<evidence type="ECO:0000256" key="1">
    <source>
        <dbReference type="ARBA" id="ARBA00004141"/>
    </source>
</evidence>
<evidence type="ECO:0000313" key="13">
    <source>
        <dbReference type="EMBL" id="KQB85541.1"/>
    </source>
</evidence>
<proteinExistence type="predicted"/>
<protein>
    <submittedName>
        <fullName evidence="13">Heme A synthase</fullName>
    </submittedName>
</protein>
<comment type="subcellular location">
    <subcellularLocation>
        <location evidence="1">Membrane</location>
        <topology evidence="1">Multi-pass membrane protein</topology>
    </subcellularLocation>
</comment>
<evidence type="ECO:0000256" key="6">
    <source>
        <dbReference type="ARBA" id="ARBA00023002"/>
    </source>
</evidence>
<dbReference type="GO" id="GO:0016491">
    <property type="term" value="F:oxidoreductase activity"/>
    <property type="evidence" value="ECO:0007669"/>
    <property type="project" value="UniProtKB-KW"/>
</dbReference>
<dbReference type="AlphaFoldDB" id="A0A0Q0UC88"/>
<dbReference type="EMBL" id="LKST01000001">
    <property type="protein sequence ID" value="KQB85541.1"/>
    <property type="molecule type" value="Genomic_DNA"/>
</dbReference>
<evidence type="ECO:0000256" key="2">
    <source>
        <dbReference type="ARBA" id="ARBA00022475"/>
    </source>
</evidence>
<feature type="transmembrane region" description="Helical" evidence="12">
    <location>
        <begin position="254"/>
        <end position="275"/>
    </location>
</feature>
<dbReference type="Pfam" id="PF02628">
    <property type="entry name" value="COX15-CtaA"/>
    <property type="match status" value="1"/>
</dbReference>
<sequence length="324" mass="34938">MSTLLRPVKSDFVPSLRLQRALALVLLICQGGITVTGSIVRVTGSGLGCNTWPQCHEGSLVPVEGAAPLVHQVIEFGNRLLTFVLVAAVIAVFVALRQAQRRRELLAYALISGFGVILQAVIGGMSVLLDLRWWSVALHFLPSMALVWVAALLFIRVSEPDEVEPVRAYPRAVRISAVVAACALVVVLVTGTMVTGAGPHAGDAEAGMTGRLDVDIDLMAHIHGYLMYAYLFFTFITVVLLYQRKASDEAKRTGLILLGMIVIQAGIGIAQYRLGVPRWSVPMHIAMSSVVVAFTAFLYALGMRRRLAEPAPEAAPTTARVGRE</sequence>
<dbReference type="InterPro" id="IPR003780">
    <property type="entry name" value="COX15/CtaA_fam"/>
</dbReference>
<organism evidence="13 14">
    <name type="scientific">Corynebacterium oculi</name>
    <dbReference type="NCBI Taxonomy" id="1544416"/>
    <lineage>
        <taxon>Bacteria</taxon>
        <taxon>Bacillati</taxon>
        <taxon>Actinomycetota</taxon>
        <taxon>Actinomycetes</taxon>
        <taxon>Mycobacteriales</taxon>
        <taxon>Corynebacteriaceae</taxon>
        <taxon>Corynebacterium</taxon>
    </lineage>
</organism>
<keyword evidence="5 12" id="KW-1133">Transmembrane helix</keyword>
<evidence type="ECO:0000313" key="14">
    <source>
        <dbReference type="Proteomes" id="UP000050517"/>
    </source>
</evidence>
<accession>A0A0Q0UC88</accession>
<feature type="transmembrane region" description="Helical" evidence="12">
    <location>
        <begin position="21"/>
        <end position="40"/>
    </location>
</feature>
<keyword evidence="3 12" id="KW-0812">Transmembrane</keyword>
<keyword evidence="10" id="KW-1015">Disulfide bond</keyword>
<dbReference type="Proteomes" id="UP000050517">
    <property type="component" value="Unassembled WGS sequence"/>
</dbReference>
<dbReference type="InterPro" id="IPR050450">
    <property type="entry name" value="COX15/CtaA_HemeA_synthase"/>
</dbReference>
<evidence type="ECO:0000256" key="8">
    <source>
        <dbReference type="ARBA" id="ARBA00023133"/>
    </source>
</evidence>
<keyword evidence="6" id="KW-0560">Oxidoreductase</keyword>
<gene>
    <name evidence="13" type="primary">ctaA</name>
    <name evidence="13" type="ORF">Cocul_00687</name>
</gene>
<dbReference type="GO" id="GO:0016020">
    <property type="term" value="C:membrane"/>
    <property type="evidence" value="ECO:0007669"/>
    <property type="project" value="UniProtKB-SubCell"/>
</dbReference>
<evidence type="ECO:0000256" key="3">
    <source>
        <dbReference type="ARBA" id="ARBA00022692"/>
    </source>
</evidence>
<evidence type="ECO:0000256" key="12">
    <source>
        <dbReference type="SAM" id="Phobius"/>
    </source>
</evidence>
<evidence type="ECO:0000256" key="4">
    <source>
        <dbReference type="ARBA" id="ARBA00022723"/>
    </source>
</evidence>
<evidence type="ECO:0000256" key="11">
    <source>
        <dbReference type="ARBA" id="ARBA00023444"/>
    </source>
</evidence>
<dbReference type="GO" id="GO:0046872">
    <property type="term" value="F:metal ion binding"/>
    <property type="evidence" value="ECO:0007669"/>
    <property type="project" value="UniProtKB-KW"/>
</dbReference>
<dbReference type="PANTHER" id="PTHR35457:SF1">
    <property type="entry name" value="HEME A SYNTHASE"/>
    <property type="match status" value="1"/>
</dbReference>
<keyword evidence="2" id="KW-1003">Cell membrane</keyword>
<feature type="transmembrane region" description="Helical" evidence="12">
    <location>
        <begin position="76"/>
        <end position="96"/>
    </location>
</feature>
<keyword evidence="4" id="KW-0479">Metal-binding</keyword>
<evidence type="ECO:0000256" key="9">
    <source>
        <dbReference type="ARBA" id="ARBA00023136"/>
    </source>
</evidence>
<evidence type="ECO:0000256" key="10">
    <source>
        <dbReference type="ARBA" id="ARBA00023157"/>
    </source>
</evidence>
<feature type="transmembrane region" description="Helical" evidence="12">
    <location>
        <begin position="175"/>
        <end position="198"/>
    </location>
</feature>
<dbReference type="GO" id="GO:0006784">
    <property type="term" value="P:heme A biosynthetic process"/>
    <property type="evidence" value="ECO:0007669"/>
    <property type="project" value="InterPro"/>
</dbReference>
<keyword evidence="7" id="KW-0408">Iron</keyword>
<feature type="transmembrane region" description="Helical" evidence="12">
    <location>
        <begin position="281"/>
        <end position="301"/>
    </location>
</feature>
<keyword evidence="8" id="KW-0350">Heme biosynthesis</keyword>
<feature type="transmembrane region" description="Helical" evidence="12">
    <location>
        <begin position="218"/>
        <end position="242"/>
    </location>
</feature>
<reference evidence="13 14" key="1">
    <citation type="submission" date="2015-10" db="EMBL/GenBank/DDBJ databases">
        <title>Corynebacteirum lowii and Corynebacterium oculi species nova, derived from human clinical disease and and emended description of Corynebacterium mastiditis.</title>
        <authorList>
            <person name="Bernard K."/>
            <person name="Pacheco A.L."/>
            <person name="Mcdougall C."/>
            <person name="Burtx T."/>
            <person name="Weibe D."/>
            <person name="Tyler S."/>
            <person name="Olson A.B."/>
            <person name="Cnockaert M."/>
            <person name="Eguchi H."/>
            <person name="Kuwahara T."/>
            <person name="Nakayama-Imaohji H."/>
            <person name="Boudewijins M."/>
            <person name="Van Hoecke F."/>
            <person name="Bernier A.-M."/>
            <person name="Vandamme P."/>
        </authorList>
    </citation>
    <scope>NUCLEOTIDE SEQUENCE [LARGE SCALE GENOMIC DNA]</scope>
    <source>
        <strain evidence="13 14">NML 130210</strain>
    </source>
</reference>
<keyword evidence="14" id="KW-1185">Reference proteome</keyword>